<organism evidence="4 5">
    <name type="scientific">Halomonas cupida</name>
    <dbReference type="NCBI Taxonomy" id="44933"/>
    <lineage>
        <taxon>Bacteria</taxon>
        <taxon>Pseudomonadati</taxon>
        <taxon>Pseudomonadota</taxon>
        <taxon>Gammaproteobacteria</taxon>
        <taxon>Oceanospirillales</taxon>
        <taxon>Halomonadaceae</taxon>
        <taxon>Halomonas</taxon>
    </lineage>
</organism>
<keyword evidence="1" id="KW-0812">Transmembrane</keyword>
<evidence type="ECO:0000313" key="5">
    <source>
        <dbReference type="Proteomes" id="UP000184123"/>
    </source>
</evidence>
<name>A0A1M7CMR9_9GAMM</name>
<evidence type="ECO:0000256" key="1">
    <source>
        <dbReference type="SAM" id="Phobius"/>
    </source>
</evidence>
<dbReference type="EMBL" id="BJXU01000186">
    <property type="protein sequence ID" value="GEN26026.1"/>
    <property type="molecule type" value="Genomic_DNA"/>
</dbReference>
<evidence type="ECO:0000313" key="3">
    <source>
        <dbReference type="EMBL" id="GEN26026.1"/>
    </source>
</evidence>
<feature type="transmembrane region" description="Helical" evidence="1">
    <location>
        <begin position="46"/>
        <end position="62"/>
    </location>
</feature>
<dbReference type="OrthoDB" id="6168379at2"/>
<feature type="transmembrane region" description="Helical" evidence="1">
    <location>
        <begin position="97"/>
        <end position="113"/>
    </location>
</feature>
<keyword evidence="1" id="KW-0472">Membrane</keyword>
<dbReference type="STRING" id="44933.SAMN05660971_01159"/>
<accession>A0A1M7CMR9</accession>
<dbReference type="RefSeq" id="WP_073434057.1">
    <property type="nucleotide sequence ID" value="NZ_BJXU01000186.1"/>
</dbReference>
<reference evidence="3 6" key="2">
    <citation type="submission" date="2019-07" db="EMBL/GenBank/DDBJ databases">
        <title>Whole genome shotgun sequence of Halomonas cupida NBRC 102219.</title>
        <authorList>
            <person name="Hosoyama A."/>
            <person name="Uohara A."/>
            <person name="Ohji S."/>
            <person name="Ichikawa N."/>
        </authorList>
    </citation>
    <scope>NUCLEOTIDE SEQUENCE [LARGE SCALE GENOMIC DNA]</scope>
    <source>
        <strain evidence="3 6">NBRC 102219</strain>
    </source>
</reference>
<gene>
    <name evidence="3" type="ORF">HCU01_39750</name>
    <name evidence="4" type="ORF">SAMN05660971_01159</name>
</gene>
<evidence type="ECO:0000259" key="2">
    <source>
        <dbReference type="Pfam" id="PF07331"/>
    </source>
</evidence>
<reference evidence="4 5" key="1">
    <citation type="submission" date="2016-11" db="EMBL/GenBank/DDBJ databases">
        <authorList>
            <person name="Jaros S."/>
            <person name="Januszkiewicz K."/>
            <person name="Wedrychowicz H."/>
        </authorList>
    </citation>
    <scope>NUCLEOTIDE SEQUENCE [LARGE SCALE GENOMIC DNA]</scope>
    <source>
        <strain evidence="4 5">DSM 4740</strain>
    </source>
</reference>
<evidence type="ECO:0000313" key="4">
    <source>
        <dbReference type="EMBL" id="SHL68546.1"/>
    </source>
</evidence>
<protein>
    <submittedName>
        <fullName evidence="4">Tripartite tricarboxylate transporter TctB family protein</fullName>
    </submittedName>
</protein>
<dbReference type="Proteomes" id="UP000184123">
    <property type="component" value="Unassembled WGS sequence"/>
</dbReference>
<sequence>MPSRWKDLLPGLLLLAMVAVLFAVTLQFDTVPAAFAQGMQSSAMPQLILLLIAALALVMIYQGHAQGEEEKPTMSWRFWATSALLLSAVFLFERLGITLTTALTCFAIPLLWGERRITRVAIYSIATPVCIYLLFTHVLQLRLPQGVLSPWLS</sequence>
<feature type="transmembrane region" description="Helical" evidence="1">
    <location>
        <begin position="74"/>
        <end position="91"/>
    </location>
</feature>
<keyword evidence="1" id="KW-1133">Transmembrane helix</keyword>
<proteinExistence type="predicted"/>
<dbReference type="Pfam" id="PF07331">
    <property type="entry name" value="TctB"/>
    <property type="match status" value="1"/>
</dbReference>
<dbReference type="Proteomes" id="UP000321726">
    <property type="component" value="Unassembled WGS sequence"/>
</dbReference>
<dbReference type="EMBL" id="FRCA01000002">
    <property type="protein sequence ID" value="SHL68546.1"/>
    <property type="molecule type" value="Genomic_DNA"/>
</dbReference>
<feature type="domain" description="DUF1468" evidence="2">
    <location>
        <begin position="11"/>
        <end position="144"/>
    </location>
</feature>
<dbReference type="InterPro" id="IPR009936">
    <property type="entry name" value="DUF1468"/>
</dbReference>
<keyword evidence="6" id="KW-1185">Reference proteome</keyword>
<feature type="transmembrane region" description="Helical" evidence="1">
    <location>
        <begin position="120"/>
        <end position="143"/>
    </location>
</feature>
<dbReference type="AlphaFoldDB" id="A0A1M7CMR9"/>
<evidence type="ECO:0000313" key="6">
    <source>
        <dbReference type="Proteomes" id="UP000321726"/>
    </source>
</evidence>